<proteinExistence type="predicted"/>
<dbReference type="OrthoDB" id="2141036at2"/>
<name>A0A0R2JJR9_9LACO</name>
<keyword evidence="2" id="KW-1185">Reference proteome</keyword>
<organism evidence="1 2">
    <name type="scientific">Weissella minor</name>
    <dbReference type="NCBI Taxonomy" id="1620"/>
    <lineage>
        <taxon>Bacteria</taxon>
        <taxon>Bacillati</taxon>
        <taxon>Bacillota</taxon>
        <taxon>Bacilli</taxon>
        <taxon>Lactobacillales</taxon>
        <taxon>Lactobacillaceae</taxon>
        <taxon>Weissella</taxon>
    </lineage>
</organism>
<dbReference type="EMBL" id="JQCD01000018">
    <property type="protein sequence ID" value="KRN77513.1"/>
    <property type="molecule type" value="Genomic_DNA"/>
</dbReference>
<dbReference type="AlphaFoldDB" id="A0A0R2JJR9"/>
<reference evidence="1 2" key="1">
    <citation type="journal article" date="2015" name="Genome Announc.">
        <title>Expanding the biotechnology potential of lactobacilli through comparative genomics of 213 strains and associated genera.</title>
        <authorList>
            <person name="Sun Z."/>
            <person name="Harris H.M."/>
            <person name="McCann A."/>
            <person name="Guo C."/>
            <person name="Argimon S."/>
            <person name="Zhang W."/>
            <person name="Yang X."/>
            <person name="Jeffery I.B."/>
            <person name="Cooney J.C."/>
            <person name="Kagawa T.F."/>
            <person name="Liu W."/>
            <person name="Song Y."/>
            <person name="Salvetti E."/>
            <person name="Wrobel A."/>
            <person name="Rasinkangas P."/>
            <person name="Parkhill J."/>
            <person name="Rea M.C."/>
            <person name="O'Sullivan O."/>
            <person name="Ritari J."/>
            <person name="Douillard F.P."/>
            <person name="Paul Ross R."/>
            <person name="Yang R."/>
            <person name="Briner A.E."/>
            <person name="Felis G.E."/>
            <person name="de Vos W.M."/>
            <person name="Barrangou R."/>
            <person name="Klaenhammer T.R."/>
            <person name="Caufield P.W."/>
            <person name="Cui Y."/>
            <person name="Zhang H."/>
            <person name="O'Toole P.W."/>
        </authorList>
    </citation>
    <scope>NUCLEOTIDE SEQUENCE [LARGE SCALE GENOMIC DNA]</scope>
    <source>
        <strain evidence="1 2">DSM 20014</strain>
    </source>
</reference>
<comment type="caution">
    <text evidence="1">The sequence shown here is derived from an EMBL/GenBank/DDBJ whole genome shotgun (WGS) entry which is preliminary data.</text>
</comment>
<dbReference type="RefSeq" id="WP_057786624.1">
    <property type="nucleotide sequence ID" value="NZ_JQCD01000018.1"/>
</dbReference>
<gene>
    <name evidence="1" type="ORF">IV67_GL001570</name>
</gene>
<sequence>MAIKYFEYYRGNLENGFETIYGKKVQDHAFILTRKNDATLPNIDIADESVDFSRKRQQIITKDFKLRRFENAWQDVTFQWENIDRHLNELITEWQPEYREIKAGPTDEWGLFVQYDDVDKLQRYVGANAYPDNFDLFVNWLTGFSRGKIR</sequence>
<dbReference type="STRING" id="1620.IV67_GL001570"/>
<evidence type="ECO:0000313" key="2">
    <source>
        <dbReference type="Proteomes" id="UP000051673"/>
    </source>
</evidence>
<dbReference type="PATRIC" id="fig|1620.3.peg.1605"/>
<evidence type="ECO:0000313" key="1">
    <source>
        <dbReference type="EMBL" id="KRN77513.1"/>
    </source>
</evidence>
<dbReference type="Proteomes" id="UP000051673">
    <property type="component" value="Unassembled WGS sequence"/>
</dbReference>
<accession>A0A0R2JJR9</accession>
<protein>
    <submittedName>
        <fullName evidence="1">Uncharacterized protein</fullName>
    </submittedName>
</protein>